<gene>
    <name evidence="2" type="ORF">EJB05_01814</name>
</gene>
<keyword evidence="3" id="KW-1185">Reference proteome</keyword>
<feature type="domain" description="Myb/SANT-like" evidence="1">
    <location>
        <begin position="13"/>
        <end position="104"/>
    </location>
</feature>
<protein>
    <recommendedName>
        <fullName evidence="1">Myb/SANT-like domain-containing protein</fullName>
    </recommendedName>
</protein>
<evidence type="ECO:0000313" key="3">
    <source>
        <dbReference type="Proteomes" id="UP000324897"/>
    </source>
</evidence>
<dbReference type="PANTHER" id="PTHR47072:SF4">
    <property type="entry name" value="MYB_SANT-LIKE DOMAIN-CONTAINING PROTEIN"/>
    <property type="match status" value="1"/>
</dbReference>
<sequence>MLGTTKTVGRANWNHQRIVYLIGLLKEYDVPRYRTNNAWSKEAWNSIVAQFNLKFSTTYTLFQVKQKEQDMKKEYRVVKDLCGESGFGWDSDRKMVTAPDSVWESLGARKNKESLLRWRDKSYPYYDDLFALYNGRYAEGRSCHGMDHYANKGKQSVDVGVSDSPPLQVPDLHLHSPAPTQPAPCASFLNTELQESGTRDETDWFNTDGLINSVLKKMIPYFLSLPKEHMHYIPLLADKRRPKRQKTNITTSTEDFHERYLRLKKEEIDRFAAIEEKKMEDPYSIKNCVTILEGMGNLLQIEDMIKAADVFKDNPANREVFLSFSSDAVRLGWLLKQL</sequence>
<dbReference type="PANTHER" id="PTHR47072">
    <property type="match status" value="1"/>
</dbReference>
<dbReference type="EMBL" id="RWGY01000002">
    <property type="protein sequence ID" value="TVU50443.1"/>
    <property type="molecule type" value="Genomic_DNA"/>
</dbReference>
<comment type="caution">
    <text evidence="2">The sequence shown here is derived from an EMBL/GenBank/DDBJ whole genome shotgun (WGS) entry which is preliminary data.</text>
</comment>
<dbReference type="Proteomes" id="UP000324897">
    <property type="component" value="Chromosome 6"/>
</dbReference>
<reference evidence="2 3" key="1">
    <citation type="journal article" date="2019" name="Sci. Rep.">
        <title>A high-quality genome of Eragrostis curvula grass provides insights into Poaceae evolution and supports new strategies to enhance forage quality.</title>
        <authorList>
            <person name="Carballo J."/>
            <person name="Santos B.A.C.M."/>
            <person name="Zappacosta D."/>
            <person name="Garbus I."/>
            <person name="Selva J.P."/>
            <person name="Gallo C.A."/>
            <person name="Diaz A."/>
            <person name="Albertini E."/>
            <person name="Caccamo M."/>
            <person name="Echenique V."/>
        </authorList>
    </citation>
    <scope>NUCLEOTIDE SEQUENCE [LARGE SCALE GENOMIC DNA]</scope>
    <source>
        <strain evidence="3">cv. Victoria</strain>
        <tissue evidence="2">Leaf</tissue>
    </source>
</reference>
<proteinExistence type="predicted"/>
<name>A0A5J9WQK4_9POAL</name>
<evidence type="ECO:0000313" key="2">
    <source>
        <dbReference type="EMBL" id="TVU50443.1"/>
    </source>
</evidence>
<dbReference type="Pfam" id="PF12776">
    <property type="entry name" value="Myb_DNA-bind_3"/>
    <property type="match status" value="1"/>
</dbReference>
<dbReference type="InterPro" id="IPR024752">
    <property type="entry name" value="Myb/SANT-like_dom"/>
</dbReference>
<organism evidence="2 3">
    <name type="scientific">Eragrostis curvula</name>
    <name type="common">weeping love grass</name>
    <dbReference type="NCBI Taxonomy" id="38414"/>
    <lineage>
        <taxon>Eukaryota</taxon>
        <taxon>Viridiplantae</taxon>
        <taxon>Streptophyta</taxon>
        <taxon>Embryophyta</taxon>
        <taxon>Tracheophyta</taxon>
        <taxon>Spermatophyta</taxon>
        <taxon>Magnoliopsida</taxon>
        <taxon>Liliopsida</taxon>
        <taxon>Poales</taxon>
        <taxon>Poaceae</taxon>
        <taxon>PACMAD clade</taxon>
        <taxon>Chloridoideae</taxon>
        <taxon>Eragrostideae</taxon>
        <taxon>Eragrostidinae</taxon>
        <taxon>Eragrostis</taxon>
    </lineage>
</organism>
<dbReference type="Gramene" id="TVU50443">
    <property type="protein sequence ID" value="TVU50443"/>
    <property type="gene ID" value="EJB05_01814"/>
</dbReference>
<dbReference type="OrthoDB" id="683390at2759"/>
<dbReference type="AlphaFoldDB" id="A0A5J9WQK4"/>
<accession>A0A5J9WQK4</accession>
<feature type="non-terminal residue" evidence="2">
    <location>
        <position position="1"/>
    </location>
</feature>
<evidence type="ECO:0000259" key="1">
    <source>
        <dbReference type="Pfam" id="PF12776"/>
    </source>
</evidence>